<comment type="caution">
    <text evidence="6">The sequence shown here is derived from an EMBL/GenBank/DDBJ whole genome shotgun (WGS) entry which is preliminary data.</text>
</comment>
<accession>A0A4Y9SH30</accession>
<evidence type="ECO:0000256" key="1">
    <source>
        <dbReference type="ARBA" id="ARBA00022679"/>
    </source>
</evidence>
<feature type="compositionally biased region" description="Low complexity" evidence="3">
    <location>
        <begin position="1"/>
        <end position="10"/>
    </location>
</feature>
<keyword evidence="1" id="KW-0808">Transferase</keyword>
<dbReference type="Gene3D" id="3.40.50.1820">
    <property type="entry name" value="alpha/beta hydrolase"/>
    <property type="match status" value="1"/>
</dbReference>
<keyword evidence="7" id="KW-1185">Reference proteome</keyword>
<dbReference type="SUPFAM" id="SSF53474">
    <property type="entry name" value="alpha/beta-Hydrolases"/>
    <property type="match status" value="1"/>
</dbReference>
<keyword evidence="6" id="KW-0378">Hydrolase</keyword>
<dbReference type="InterPro" id="IPR010941">
    <property type="entry name" value="PhaC_N"/>
</dbReference>
<dbReference type="GO" id="GO:0042619">
    <property type="term" value="P:poly-hydroxybutyrate biosynthetic process"/>
    <property type="evidence" value="ECO:0007669"/>
    <property type="project" value="InterPro"/>
</dbReference>
<dbReference type="GO" id="GO:0016746">
    <property type="term" value="F:acyltransferase activity"/>
    <property type="evidence" value="ECO:0007669"/>
    <property type="project" value="UniProtKB-KW"/>
</dbReference>
<dbReference type="RefSeq" id="WP_135201699.1">
    <property type="nucleotide sequence ID" value="NZ_SPVG01000112.1"/>
</dbReference>
<evidence type="ECO:0000259" key="5">
    <source>
        <dbReference type="Pfam" id="PF12551"/>
    </source>
</evidence>
<dbReference type="InterPro" id="IPR051321">
    <property type="entry name" value="PHA/PHB_synthase"/>
</dbReference>
<protein>
    <submittedName>
        <fullName evidence="6">Alpha/beta fold hydrolase</fullName>
    </submittedName>
</protein>
<keyword evidence="2" id="KW-0012">Acyltransferase</keyword>
<proteinExistence type="predicted"/>
<evidence type="ECO:0000259" key="4">
    <source>
        <dbReference type="Pfam" id="PF07167"/>
    </source>
</evidence>
<organism evidence="6 7">
    <name type="scientific">Duganella callida</name>
    <dbReference type="NCBI Taxonomy" id="2561932"/>
    <lineage>
        <taxon>Bacteria</taxon>
        <taxon>Pseudomonadati</taxon>
        <taxon>Pseudomonadota</taxon>
        <taxon>Betaproteobacteria</taxon>
        <taxon>Burkholderiales</taxon>
        <taxon>Oxalobacteraceae</taxon>
        <taxon>Telluria group</taxon>
        <taxon>Duganella</taxon>
    </lineage>
</organism>
<dbReference type="GO" id="GO:0016787">
    <property type="term" value="F:hydrolase activity"/>
    <property type="evidence" value="ECO:0007669"/>
    <property type="project" value="UniProtKB-KW"/>
</dbReference>
<dbReference type="InterPro" id="IPR022211">
    <property type="entry name" value="PHBC_N"/>
</dbReference>
<dbReference type="Proteomes" id="UP000297729">
    <property type="component" value="Unassembled WGS sequence"/>
</dbReference>
<reference evidence="6 7" key="1">
    <citation type="submission" date="2019-03" db="EMBL/GenBank/DDBJ databases">
        <title>Draft Genome Sequence of Duganella callidus sp. nov., a Novel Duganella Species Isolated from Cultivated Soil.</title>
        <authorList>
            <person name="Raths R."/>
            <person name="Peta V."/>
            <person name="Bucking H."/>
        </authorList>
    </citation>
    <scope>NUCLEOTIDE SEQUENCE [LARGE SCALE GENOMIC DNA]</scope>
    <source>
        <strain evidence="6 7">DN04</strain>
    </source>
</reference>
<dbReference type="OrthoDB" id="7208816at2"/>
<evidence type="ECO:0000313" key="6">
    <source>
        <dbReference type="EMBL" id="TFW23133.1"/>
    </source>
</evidence>
<dbReference type="Pfam" id="PF12551">
    <property type="entry name" value="PHBC_N"/>
    <property type="match status" value="1"/>
</dbReference>
<evidence type="ECO:0000313" key="7">
    <source>
        <dbReference type="Proteomes" id="UP000297729"/>
    </source>
</evidence>
<dbReference type="PANTHER" id="PTHR36837:SF5">
    <property type="entry name" value="POLY-3-HYDROXYBUTYRATE SYNTHASE"/>
    <property type="match status" value="1"/>
</dbReference>
<feature type="domain" description="Poly-beta-hydroxybutyrate polymerase N-terminal" evidence="5">
    <location>
        <begin position="29"/>
        <end position="68"/>
    </location>
</feature>
<feature type="region of interest" description="Disordered" evidence="3">
    <location>
        <begin position="1"/>
        <end position="21"/>
    </location>
</feature>
<dbReference type="EMBL" id="SPVG01000112">
    <property type="protein sequence ID" value="TFW23133.1"/>
    <property type="molecule type" value="Genomic_DNA"/>
</dbReference>
<dbReference type="InterPro" id="IPR029058">
    <property type="entry name" value="AB_hydrolase_fold"/>
</dbReference>
<feature type="domain" description="Poly-beta-hydroxybutyrate polymerase N-terminal" evidence="4">
    <location>
        <begin position="105"/>
        <end position="274"/>
    </location>
</feature>
<dbReference type="PANTHER" id="PTHR36837">
    <property type="entry name" value="POLY(3-HYDROXYALKANOATE) POLYMERASE SUBUNIT PHAC"/>
    <property type="match status" value="1"/>
</dbReference>
<dbReference type="Pfam" id="PF07167">
    <property type="entry name" value="PhaC_N"/>
    <property type="match status" value="1"/>
</dbReference>
<evidence type="ECO:0000256" key="2">
    <source>
        <dbReference type="ARBA" id="ARBA00023315"/>
    </source>
</evidence>
<sequence length="552" mass="61427">MQDATPSTPMTTPPPYFAAAPGADIEAPSHVDRLLHAAIGRVTAGISPVALSLAFSDWARHLALSPAKWVRLAEKTGRKTLRFQRYAGQALLEPGTAACIAPLPQDHRFDAPAWRQWPFNYVSQAFLLQQQWWHNATTGVGGVSPHHEQVVAFVARQLLDVASPANFIATNPEVLQATVREGGRNLWRGWFNLLEDWERHSSGQPPPGAERFVPGREVALTPGRVVYQNRLMELIQYAPAGAEVYAAPLLIVPAWIMKYYILDLSPHNSLVAYLVARGHTVFMLSWHNPGSLDGDLDLADYLRLGVLEALDAVRAIVPGQAVHAVGYCLGGTLLAIAAAHLARSGGDQRLRSLTLLAAQTDFTEAGELSLFIDESQLDFLKDIMWSRGYLDTRQMAATFQLLRSRDLIWSRLAQEYLLGRRPPMTDLMAWNADATRMPYRMHSEYLLKLFLRNDLAEGRYQVDDKPVSLGDIRVPLFAVATEADHVAPWRSVYKIHQLVASDIEFVLTSGGHNAGIVSEPDHPNRRYRLARHRPGSRYVPPELWYQATPASA</sequence>
<name>A0A4Y9SH30_9BURK</name>
<gene>
    <name evidence="6" type="ORF">E4L98_11485</name>
</gene>
<dbReference type="AlphaFoldDB" id="A0A4Y9SH30"/>
<evidence type="ECO:0000256" key="3">
    <source>
        <dbReference type="SAM" id="MobiDB-lite"/>
    </source>
</evidence>